<keyword evidence="3 5" id="KW-0479">Metal-binding</keyword>
<name>A0A139A0U1_GONPJ</name>
<dbReference type="PRINTS" id="PR00463">
    <property type="entry name" value="EP450I"/>
</dbReference>
<feature type="binding site" description="axial binding residue" evidence="5">
    <location>
        <position position="454"/>
    </location>
    <ligand>
        <name>heme</name>
        <dbReference type="ChEBI" id="CHEBI:30413"/>
    </ligand>
    <ligandPart>
        <name>Fe</name>
        <dbReference type="ChEBI" id="CHEBI:18248"/>
    </ligandPart>
</feature>
<dbReference type="InterPro" id="IPR036396">
    <property type="entry name" value="Cyt_P450_sf"/>
</dbReference>
<dbReference type="Gene3D" id="1.10.630.10">
    <property type="entry name" value="Cytochrome P450"/>
    <property type="match status" value="1"/>
</dbReference>
<dbReference type="InterPro" id="IPR001128">
    <property type="entry name" value="Cyt_P450"/>
</dbReference>
<evidence type="ECO:0000256" key="4">
    <source>
        <dbReference type="ARBA" id="ARBA00023004"/>
    </source>
</evidence>
<gene>
    <name evidence="7" type="ORF">M427DRAFT_74177</name>
</gene>
<keyword evidence="5 6" id="KW-0349">Heme</keyword>
<dbReference type="EMBL" id="KQ965827">
    <property type="protein sequence ID" value="KXS10396.1"/>
    <property type="molecule type" value="Genomic_DNA"/>
</dbReference>
<dbReference type="Proteomes" id="UP000070544">
    <property type="component" value="Unassembled WGS sequence"/>
</dbReference>
<dbReference type="GO" id="GO:0005506">
    <property type="term" value="F:iron ion binding"/>
    <property type="evidence" value="ECO:0007669"/>
    <property type="project" value="InterPro"/>
</dbReference>
<keyword evidence="6" id="KW-0503">Monooxygenase</keyword>
<organism evidence="7 8">
    <name type="scientific">Gonapodya prolifera (strain JEL478)</name>
    <name type="common">Monoblepharis prolifera</name>
    <dbReference type="NCBI Taxonomy" id="1344416"/>
    <lineage>
        <taxon>Eukaryota</taxon>
        <taxon>Fungi</taxon>
        <taxon>Fungi incertae sedis</taxon>
        <taxon>Chytridiomycota</taxon>
        <taxon>Chytridiomycota incertae sedis</taxon>
        <taxon>Monoblepharidomycetes</taxon>
        <taxon>Monoblepharidales</taxon>
        <taxon>Gonapodyaceae</taxon>
        <taxon>Gonapodya</taxon>
    </lineage>
</organism>
<dbReference type="GO" id="GO:0004497">
    <property type="term" value="F:monooxygenase activity"/>
    <property type="evidence" value="ECO:0007669"/>
    <property type="project" value="UniProtKB-KW"/>
</dbReference>
<keyword evidence="8" id="KW-1185">Reference proteome</keyword>
<evidence type="ECO:0000256" key="5">
    <source>
        <dbReference type="PIRSR" id="PIRSR602401-1"/>
    </source>
</evidence>
<dbReference type="PROSITE" id="PS00086">
    <property type="entry name" value="CYTOCHROME_P450"/>
    <property type="match status" value="1"/>
</dbReference>
<comment type="similarity">
    <text evidence="2 6">Belongs to the cytochrome P450 family.</text>
</comment>
<comment type="cofactor">
    <cofactor evidence="1 5">
        <name>heme</name>
        <dbReference type="ChEBI" id="CHEBI:30413"/>
    </cofactor>
</comment>
<keyword evidence="6" id="KW-0560">Oxidoreductase</keyword>
<protein>
    <submittedName>
        <fullName evidence="7">Cytochrome P450</fullName>
    </submittedName>
</protein>
<evidence type="ECO:0000256" key="6">
    <source>
        <dbReference type="RuleBase" id="RU000461"/>
    </source>
</evidence>
<dbReference type="PANTHER" id="PTHR24305">
    <property type="entry name" value="CYTOCHROME P450"/>
    <property type="match status" value="1"/>
</dbReference>
<dbReference type="GO" id="GO:0016705">
    <property type="term" value="F:oxidoreductase activity, acting on paired donors, with incorporation or reduction of molecular oxygen"/>
    <property type="evidence" value="ECO:0007669"/>
    <property type="project" value="InterPro"/>
</dbReference>
<dbReference type="CDD" id="cd00302">
    <property type="entry name" value="cytochrome_P450"/>
    <property type="match status" value="1"/>
</dbReference>
<evidence type="ECO:0000313" key="8">
    <source>
        <dbReference type="Proteomes" id="UP000070544"/>
    </source>
</evidence>
<dbReference type="GO" id="GO:0020037">
    <property type="term" value="F:heme binding"/>
    <property type="evidence" value="ECO:0007669"/>
    <property type="project" value="InterPro"/>
</dbReference>
<dbReference type="InterPro" id="IPR002401">
    <property type="entry name" value="Cyt_P450_E_grp-I"/>
</dbReference>
<dbReference type="InterPro" id="IPR017972">
    <property type="entry name" value="Cyt_P450_CS"/>
</dbReference>
<dbReference type="AlphaFoldDB" id="A0A139A0U1"/>
<dbReference type="PANTHER" id="PTHR24305:SF166">
    <property type="entry name" value="CYTOCHROME P450 12A4, MITOCHONDRIAL-RELATED"/>
    <property type="match status" value="1"/>
</dbReference>
<dbReference type="SUPFAM" id="SSF48264">
    <property type="entry name" value="Cytochrome P450"/>
    <property type="match status" value="1"/>
</dbReference>
<dbReference type="InterPro" id="IPR050121">
    <property type="entry name" value="Cytochrome_P450_monoxygenase"/>
</dbReference>
<evidence type="ECO:0000256" key="3">
    <source>
        <dbReference type="ARBA" id="ARBA00022723"/>
    </source>
</evidence>
<proteinExistence type="inferred from homology"/>
<evidence type="ECO:0000313" key="7">
    <source>
        <dbReference type="EMBL" id="KXS10396.1"/>
    </source>
</evidence>
<evidence type="ECO:0000256" key="2">
    <source>
        <dbReference type="ARBA" id="ARBA00010617"/>
    </source>
</evidence>
<dbReference type="PRINTS" id="PR00385">
    <property type="entry name" value="P450"/>
</dbReference>
<reference evidence="7 8" key="1">
    <citation type="journal article" date="2015" name="Genome Biol. Evol.">
        <title>Phylogenomic analyses indicate that early fungi evolved digesting cell walls of algal ancestors of land plants.</title>
        <authorList>
            <person name="Chang Y."/>
            <person name="Wang S."/>
            <person name="Sekimoto S."/>
            <person name="Aerts A.L."/>
            <person name="Choi C."/>
            <person name="Clum A."/>
            <person name="LaButti K.M."/>
            <person name="Lindquist E.A."/>
            <person name="Yee Ngan C."/>
            <person name="Ohm R.A."/>
            <person name="Salamov A.A."/>
            <person name="Grigoriev I.V."/>
            <person name="Spatafora J.W."/>
            <person name="Berbee M.L."/>
        </authorList>
    </citation>
    <scope>NUCLEOTIDE SEQUENCE [LARGE SCALE GENOMIC DNA]</scope>
    <source>
        <strain evidence="7 8">JEL478</strain>
    </source>
</reference>
<dbReference type="Pfam" id="PF00067">
    <property type="entry name" value="p450"/>
    <property type="match status" value="1"/>
</dbReference>
<keyword evidence="4 5" id="KW-0408">Iron</keyword>
<accession>A0A139A0U1</accession>
<dbReference type="OrthoDB" id="1470350at2759"/>
<evidence type="ECO:0000256" key="1">
    <source>
        <dbReference type="ARBA" id="ARBA00001971"/>
    </source>
</evidence>
<sequence length="510" mass="57267">MPLLSTVAVAIAGLYLVYEIFRRLFLDYGDDVPTSIGIPLINDPAITDVPQFHIKMLEKARATGHSVRRSVMPWKPWRSTVYVGHPQVLREIYVGKDWEAFDRPIKSQDPSQLYHAGGLILVPNGKNWRGARELFGKTFANTTIKTYMPIFADKLAVLIDLIGKEAKKNPSGFDIQAFYSRYTFDMITRLSFGEEMDVQHDFDSKYMKAWDDVLSISVIWQLGANVAGNWAFPGFLKAKHQASYKVITKIILDGLANARAAKAAGAKTKNTRFSIVDDMLTHELPEFMEKDENEIVKQLMTLLFAGHDTTAATMSFLTYYLSLNPEWRKLIRDEVNAAVKPSDALTLETVESFKYIGAAIKETLRHHPAAPVGTGRQMNRDLTVTYADKNGASRVANFKKGDIVFTDIYTTQMTQEFWNKPVDVWDPSRWLDDPLGGASSPFAFAPFGNGARKCLGERLALALTRLTLCEILRKYDIQRADDPTGKFKFVQNFTGTIKAENGVGVKLVPV</sequence>
<dbReference type="STRING" id="1344416.A0A139A0U1"/>